<keyword evidence="3" id="KW-0460">Magnesium</keyword>
<dbReference type="InterPro" id="IPR036412">
    <property type="entry name" value="HAD-like_sf"/>
</dbReference>
<dbReference type="InterPro" id="IPR023214">
    <property type="entry name" value="HAD_sf"/>
</dbReference>
<dbReference type="Pfam" id="PF00702">
    <property type="entry name" value="Hydrolase"/>
    <property type="match status" value="1"/>
</dbReference>
<proteinExistence type="predicted"/>
<organism evidence="4 5">
    <name type="scientific">Pseudarthrobacter niigatensis</name>
    <dbReference type="NCBI Taxonomy" id="369935"/>
    <lineage>
        <taxon>Bacteria</taxon>
        <taxon>Bacillati</taxon>
        <taxon>Actinomycetota</taxon>
        <taxon>Actinomycetes</taxon>
        <taxon>Micrococcales</taxon>
        <taxon>Micrococcaceae</taxon>
        <taxon>Pseudarthrobacter</taxon>
    </lineage>
</organism>
<dbReference type="AlphaFoldDB" id="A0AAJ1WEY6"/>
<dbReference type="SUPFAM" id="SSF56784">
    <property type="entry name" value="HAD-like"/>
    <property type="match status" value="1"/>
</dbReference>
<dbReference type="GO" id="GO:0044281">
    <property type="term" value="P:small molecule metabolic process"/>
    <property type="evidence" value="ECO:0007669"/>
    <property type="project" value="UniProtKB-ARBA"/>
</dbReference>
<reference evidence="4 5" key="1">
    <citation type="submission" date="2023-07" db="EMBL/GenBank/DDBJ databases">
        <title>Sorghum-associated microbial communities from plants grown in Nebraska, USA.</title>
        <authorList>
            <person name="Schachtman D."/>
        </authorList>
    </citation>
    <scope>NUCLEOTIDE SEQUENCE [LARGE SCALE GENOMIC DNA]</scope>
    <source>
        <strain evidence="4 5">DS1001</strain>
    </source>
</reference>
<comment type="caution">
    <text evidence="4">The sequence shown here is derived from an EMBL/GenBank/DDBJ whole genome shotgun (WGS) entry which is preliminary data.</text>
</comment>
<dbReference type="InterPro" id="IPR051400">
    <property type="entry name" value="HAD-like_hydrolase"/>
</dbReference>
<dbReference type="NCBIfam" id="TIGR01549">
    <property type="entry name" value="HAD-SF-IA-v1"/>
    <property type="match status" value="1"/>
</dbReference>
<evidence type="ECO:0000313" key="4">
    <source>
        <dbReference type="EMBL" id="MDQ0145125.1"/>
    </source>
</evidence>
<dbReference type="EMBL" id="JAUSTB010000002">
    <property type="protein sequence ID" value="MDQ0145125.1"/>
    <property type="molecule type" value="Genomic_DNA"/>
</dbReference>
<accession>A0AAJ1WEY6</accession>
<comment type="cofactor">
    <cofactor evidence="1">
        <name>Mg(2+)</name>
        <dbReference type="ChEBI" id="CHEBI:18420"/>
    </cofactor>
</comment>
<dbReference type="PANTHER" id="PTHR46470:SF4">
    <property type="entry name" value="5-AMINO-6-(5-PHOSPHO-D-RIBITYLAMINO)URACIL PHOSPHATASE YIGB"/>
    <property type="match status" value="1"/>
</dbReference>
<name>A0AAJ1WEY6_9MICC</name>
<protein>
    <submittedName>
        <fullName evidence="4">Hydrolase of the HAD superfamily</fullName>
    </submittedName>
</protein>
<dbReference type="Gene3D" id="1.20.120.1600">
    <property type="match status" value="1"/>
</dbReference>
<dbReference type="PANTHER" id="PTHR46470">
    <property type="entry name" value="N-ACYLNEURAMINATE-9-PHOSPHATASE"/>
    <property type="match status" value="1"/>
</dbReference>
<dbReference type="SFLD" id="SFLDG01129">
    <property type="entry name" value="C1.5:_HAD__Beta-PGM__Phosphata"/>
    <property type="match status" value="1"/>
</dbReference>
<evidence type="ECO:0000313" key="5">
    <source>
        <dbReference type="Proteomes" id="UP001239267"/>
    </source>
</evidence>
<dbReference type="GO" id="GO:0016787">
    <property type="term" value="F:hydrolase activity"/>
    <property type="evidence" value="ECO:0007669"/>
    <property type="project" value="UniProtKB-KW"/>
</dbReference>
<keyword evidence="5" id="KW-1185">Reference proteome</keyword>
<dbReference type="InterPro" id="IPR006439">
    <property type="entry name" value="HAD-SF_hydro_IA"/>
</dbReference>
<keyword evidence="2 4" id="KW-0378">Hydrolase</keyword>
<evidence type="ECO:0000256" key="2">
    <source>
        <dbReference type="ARBA" id="ARBA00022801"/>
    </source>
</evidence>
<evidence type="ECO:0000256" key="3">
    <source>
        <dbReference type="ARBA" id="ARBA00022842"/>
    </source>
</evidence>
<dbReference type="PRINTS" id="PR00413">
    <property type="entry name" value="HADHALOGNASE"/>
</dbReference>
<dbReference type="Proteomes" id="UP001239267">
    <property type="component" value="Unassembled WGS sequence"/>
</dbReference>
<dbReference type="RefSeq" id="WP_141181786.1">
    <property type="nucleotide sequence ID" value="NZ_JAUSTB010000002.1"/>
</dbReference>
<dbReference type="Gene3D" id="3.40.50.1000">
    <property type="entry name" value="HAD superfamily/HAD-like"/>
    <property type="match status" value="1"/>
</dbReference>
<evidence type="ECO:0000256" key="1">
    <source>
        <dbReference type="ARBA" id="ARBA00001946"/>
    </source>
</evidence>
<sequence length="245" mass="26634">MAAPSQARTGVLQTPFGAVRGVLFDIDDTLVDLEYSMTTALREVSEHLLPGLDQAGWERFGRIFTHETTHYYDRYLAGELTFNEQRLLRGRAALGHFGVELADGEESHRWLSAYVEKQPAYVKAFPDVLPLLDVLDSAGVPYGAVSNNVHDYQRAKLDGAGLERIVHLVGTDTLGVAKPHPAMYLEGVRLLGTPASETLYVGDNRLLDAEGSTAAGLVGVWLNRGGEVVEDFDGGIVASLAQLLQ</sequence>
<gene>
    <name evidence="4" type="ORF">J2T23_001008</name>
</gene>
<dbReference type="SFLD" id="SFLDS00003">
    <property type="entry name" value="Haloacid_Dehalogenase"/>
    <property type="match status" value="1"/>
</dbReference>